<dbReference type="EMBL" id="WHWC01000011">
    <property type="protein sequence ID" value="KAG8373836.1"/>
    <property type="molecule type" value="Genomic_DNA"/>
</dbReference>
<gene>
    <name evidence="1" type="ORF">BUALT_Bualt11G0066600</name>
</gene>
<comment type="caution">
    <text evidence="1">The sequence shown here is derived from an EMBL/GenBank/DDBJ whole genome shotgun (WGS) entry which is preliminary data.</text>
</comment>
<evidence type="ECO:0000313" key="1">
    <source>
        <dbReference type="EMBL" id="KAG8373836.1"/>
    </source>
</evidence>
<name>A0AAV6WTG2_9LAMI</name>
<dbReference type="Proteomes" id="UP000826271">
    <property type="component" value="Unassembled WGS sequence"/>
</dbReference>
<reference evidence="1" key="1">
    <citation type="submission" date="2019-10" db="EMBL/GenBank/DDBJ databases">
        <authorList>
            <person name="Zhang R."/>
            <person name="Pan Y."/>
            <person name="Wang J."/>
            <person name="Ma R."/>
            <person name="Yu S."/>
        </authorList>
    </citation>
    <scope>NUCLEOTIDE SEQUENCE</scope>
    <source>
        <strain evidence="1">LA-IB0</strain>
        <tissue evidence="1">Leaf</tissue>
    </source>
</reference>
<evidence type="ECO:0000313" key="2">
    <source>
        <dbReference type="Proteomes" id="UP000826271"/>
    </source>
</evidence>
<keyword evidence="2" id="KW-1185">Reference proteome</keyword>
<dbReference type="AlphaFoldDB" id="A0AAV6WTG2"/>
<sequence length="141" mass="15521">MSVSRPYLALDGIYLPIGLHSQTTRLADSASWCDKVRARRGSHPLRHPFTGDLIPVRRFGRSPYYNSDGEAAQFSSWAIPGSLAVTRGVLLASSLIVDVGPDHRQLKSSQFPTQLTRYTNPPAGQKLLDIPGLPSDVFQMM</sequence>
<proteinExistence type="predicted"/>
<protein>
    <submittedName>
        <fullName evidence="1">Uncharacterized protein</fullName>
    </submittedName>
</protein>
<accession>A0AAV6WTG2</accession>
<organism evidence="1 2">
    <name type="scientific">Buddleja alternifolia</name>
    <dbReference type="NCBI Taxonomy" id="168488"/>
    <lineage>
        <taxon>Eukaryota</taxon>
        <taxon>Viridiplantae</taxon>
        <taxon>Streptophyta</taxon>
        <taxon>Embryophyta</taxon>
        <taxon>Tracheophyta</taxon>
        <taxon>Spermatophyta</taxon>
        <taxon>Magnoliopsida</taxon>
        <taxon>eudicotyledons</taxon>
        <taxon>Gunneridae</taxon>
        <taxon>Pentapetalae</taxon>
        <taxon>asterids</taxon>
        <taxon>lamiids</taxon>
        <taxon>Lamiales</taxon>
        <taxon>Scrophulariaceae</taxon>
        <taxon>Buddlejeae</taxon>
        <taxon>Buddleja</taxon>
    </lineage>
</organism>